<comment type="caution">
    <text evidence="11">The sequence shown here is derived from an EMBL/GenBank/DDBJ whole genome shotgun (WGS) entry which is preliminary data.</text>
</comment>
<dbReference type="Pfam" id="PF08125">
    <property type="entry name" value="Mannitol_dh_C"/>
    <property type="match status" value="1"/>
</dbReference>
<dbReference type="SUPFAM" id="SSF48179">
    <property type="entry name" value="6-phosphogluconate dehydrogenase C-terminal domain-like"/>
    <property type="match status" value="1"/>
</dbReference>
<dbReference type="InterPro" id="IPR000669">
    <property type="entry name" value="Mannitol_DH"/>
</dbReference>
<evidence type="ECO:0000256" key="3">
    <source>
        <dbReference type="ARBA" id="ARBA00016219"/>
    </source>
</evidence>
<feature type="domain" description="Mannitol dehydrogenase N-terminal" evidence="8">
    <location>
        <begin position="3"/>
        <end position="192"/>
    </location>
</feature>
<feature type="domain" description="Mannitol dehydrogenase C-terminal" evidence="9">
    <location>
        <begin position="200"/>
        <end position="344"/>
    </location>
</feature>
<evidence type="ECO:0000256" key="5">
    <source>
        <dbReference type="ARBA" id="ARBA00023027"/>
    </source>
</evidence>
<dbReference type="PANTHER" id="PTHR30524">
    <property type="entry name" value="MANNITOL-1-PHOSPHATE 5-DEHYDROGENASE"/>
    <property type="match status" value="1"/>
</dbReference>
<dbReference type="InterPro" id="IPR008927">
    <property type="entry name" value="6-PGluconate_DH-like_C_sf"/>
</dbReference>
<dbReference type="InterPro" id="IPR036291">
    <property type="entry name" value="NAD(P)-bd_dom_sf"/>
</dbReference>
<keyword evidence="4 7" id="KW-0560">Oxidoreductase</keyword>
<dbReference type="PRINTS" id="PR00084">
    <property type="entry name" value="MTLDHDRGNASE"/>
</dbReference>
<dbReference type="EMBL" id="JACHWP010000007">
    <property type="protein sequence ID" value="MBB3023541.1"/>
    <property type="molecule type" value="Genomic_DNA"/>
</dbReference>
<dbReference type="RefSeq" id="WP_183376808.1">
    <property type="nucleotide sequence ID" value="NZ_CBCSFZ010000042.1"/>
</dbReference>
<dbReference type="InterPro" id="IPR023028">
    <property type="entry name" value="Mannitol_1_phos_5_DH"/>
</dbReference>
<dbReference type="InterPro" id="IPR013328">
    <property type="entry name" value="6PGD_dom2"/>
</dbReference>
<evidence type="ECO:0000259" key="8">
    <source>
        <dbReference type="Pfam" id="PF01232"/>
    </source>
</evidence>
<evidence type="ECO:0000256" key="6">
    <source>
        <dbReference type="ARBA" id="ARBA00048615"/>
    </source>
</evidence>
<dbReference type="SUPFAM" id="SSF51735">
    <property type="entry name" value="NAD(P)-binding Rossmann-fold domains"/>
    <property type="match status" value="1"/>
</dbReference>
<evidence type="ECO:0000256" key="4">
    <source>
        <dbReference type="ARBA" id="ARBA00023002"/>
    </source>
</evidence>
<dbReference type="EMBL" id="JACHWP010000009">
    <property type="protein sequence ID" value="MBB3023692.1"/>
    <property type="molecule type" value="Genomic_DNA"/>
</dbReference>
<evidence type="ECO:0000256" key="7">
    <source>
        <dbReference type="HAMAP-Rule" id="MF_00196"/>
    </source>
</evidence>
<proteinExistence type="inferred from homology"/>
<accession>A0A839QUD8</accession>
<gene>
    <name evidence="7" type="primary">mtlD</name>
    <name evidence="10" type="ORF">FHX50_001838</name>
    <name evidence="11" type="ORF">FHX50_001989</name>
</gene>
<dbReference type="GO" id="GO:0005829">
    <property type="term" value="C:cytosol"/>
    <property type="evidence" value="ECO:0007669"/>
    <property type="project" value="TreeGrafter"/>
</dbReference>
<evidence type="ECO:0000313" key="12">
    <source>
        <dbReference type="Proteomes" id="UP000568050"/>
    </source>
</evidence>
<evidence type="ECO:0000313" key="10">
    <source>
        <dbReference type="EMBL" id="MBB3023541.1"/>
    </source>
</evidence>
<evidence type="ECO:0000259" key="9">
    <source>
        <dbReference type="Pfam" id="PF08125"/>
    </source>
</evidence>
<dbReference type="NCBIfam" id="NF002652">
    <property type="entry name" value="PRK02318.2-5"/>
    <property type="match status" value="1"/>
</dbReference>
<protein>
    <recommendedName>
        <fullName evidence="3 7">Mannitol-1-phosphate 5-dehydrogenase</fullName>
        <ecNumber evidence="2 7">1.1.1.17</ecNumber>
    </recommendedName>
</protein>
<dbReference type="AlphaFoldDB" id="A0A839QUD8"/>
<sequence length="384" mass="41364">MKRTVHFGAGNIGRGFVGLLLHQAGYHVVFADVADALIDSLNEHPSYTVRTVGTGSGEFTVDGYSAVNSAKDPEKLTEEIAGAEIITTAVGAPILKFVAPAIAAGIAARPAGSPRVAVMACENAINATDILETEVRKNYAGDDLDERAFFANTAVDRIVPNQPEGSGLDVTVEVFHEWAVERGPFGGDVPDIPGITWVDDLEPYIERKLFTVNTGHACTAWYGWSEGYSVISDAIADRAVSAHVLSVLNETAALLVAKHGFAIETQQAYIEKILDRFANPHLEDSSERVGRSPMRKLSRHDRIIGPAAELAERGFDHGSLLDAFRAALRFTPDSGDAEVQQLQDLLNSGREAGDLVQEITGVEPGHPLFASLERIVAEEQDRRA</sequence>
<keyword evidence="5 7" id="KW-0520">NAD</keyword>
<dbReference type="InterPro" id="IPR013131">
    <property type="entry name" value="Mannitol_DH_N"/>
</dbReference>
<keyword evidence="12" id="KW-1185">Reference proteome</keyword>
<comment type="catalytic activity">
    <reaction evidence="6 7">
        <text>D-mannitol 1-phosphate + NAD(+) = beta-D-fructose 6-phosphate + NADH + H(+)</text>
        <dbReference type="Rhea" id="RHEA:19661"/>
        <dbReference type="ChEBI" id="CHEBI:15378"/>
        <dbReference type="ChEBI" id="CHEBI:57540"/>
        <dbReference type="ChEBI" id="CHEBI:57634"/>
        <dbReference type="ChEBI" id="CHEBI:57945"/>
        <dbReference type="ChEBI" id="CHEBI:61381"/>
        <dbReference type="EC" id="1.1.1.17"/>
    </reaction>
</comment>
<name>A0A839QUD8_9MICO</name>
<evidence type="ECO:0000313" key="11">
    <source>
        <dbReference type="EMBL" id="MBB3023692.1"/>
    </source>
</evidence>
<feature type="binding site" evidence="7">
    <location>
        <begin position="4"/>
        <end position="15"/>
    </location>
    <ligand>
        <name>NAD(+)</name>
        <dbReference type="ChEBI" id="CHEBI:57540"/>
    </ligand>
</feature>
<evidence type="ECO:0000256" key="1">
    <source>
        <dbReference type="ARBA" id="ARBA00006541"/>
    </source>
</evidence>
<reference evidence="11 12" key="1">
    <citation type="submission" date="2020-08" db="EMBL/GenBank/DDBJ databases">
        <title>Sequencing the genomes of 1000 actinobacteria strains.</title>
        <authorList>
            <person name="Klenk H.-P."/>
        </authorList>
    </citation>
    <scope>NUCLEOTIDE SEQUENCE [LARGE SCALE GENOMIC DNA]</scope>
    <source>
        <strain evidence="11 12">DSM 23040</strain>
    </source>
</reference>
<dbReference type="Proteomes" id="UP000568050">
    <property type="component" value="Unassembled WGS sequence"/>
</dbReference>
<dbReference type="Gene3D" id="1.10.1040.10">
    <property type="entry name" value="N-(1-d-carboxylethyl)-l-norvaline Dehydrogenase, domain 2"/>
    <property type="match status" value="1"/>
</dbReference>
<organism evidence="11 12">
    <name type="scientific">Helcobacillus massiliensis</name>
    <dbReference type="NCBI Taxonomy" id="521392"/>
    <lineage>
        <taxon>Bacteria</taxon>
        <taxon>Bacillati</taxon>
        <taxon>Actinomycetota</taxon>
        <taxon>Actinomycetes</taxon>
        <taxon>Micrococcales</taxon>
        <taxon>Dermabacteraceae</taxon>
        <taxon>Helcobacillus</taxon>
    </lineage>
</organism>
<dbReference type="HAMAP" id="MF_00196">
    <property type="entry name" value="Mannitol_dehydrog"/>
    <property type="match status" value="1"/>
</dbReference>
<dbReference type="GO" id="GO:0008926">
    <property type="term" value="F:mannitol-1-phosphate 5-dehydrogenase activity"/>
    <property type="evidence" value="ECO:0007669"/>
    <property type="project" value="UniProtKB-UniRule"/>
</dbReference>
<evidence type="ECO:0000256" key="2">
    <source>
        <dbReference type="ARBA" id="ARBA00012939"/>
    </source>
</evidence>
<dbReference type="EC" id="1.1.1.17" evidence="2 7"/>
<dbReference type="Gene3D" id="3.40.50.720">
    <property type="entry name" value="NAD(P)-binding Rossmann-like Domain"/>
    <property type="match status" value="1"/>
</dbReference>
<comment type="similarity">
    <text evidence="1 7">Belongs to the mannitol dehydrogenase family.</text>
</comment>
<dbReference type="Pfam" id="PF01232">
    <property type="entry name" value="Mannitol_dh"/>
    <property type="match status" value="1"/>
</dbReference>
<dbReference type="InterPro" id="IPR013118">
    <property type="entry name" value="Mannitol_DH_C"/>
</dbReference>
<dbReference type="GO" id="GO:0019592">
    <property type="term" value="P:mannitol catabolic process"/>
    <property type="evidence" value="ECO:0007669"/>
    <property type="project" value="TreeGrafter"/>
</dbReference>
<dbReference type="PANTHER" id="PTHR30524:SF0">
    <property type="entry name" value="ALTRONATE OXIDOREDUCTASE-RELATED"/>
    <property type="match status" value="1"/>
</dbReference>